<keyword evidence="3 5" id="KW-0378">Hydrolase</keyword>
<dbReference type="InterPro" id="IPR020583">
    <property type="entry name" value="Inositol_monoP_metal-BS"/>
</dbReference>
<evidence type="ECO:0000313" key="5">
    <source>
        <dbReference type="EMBL" id="MFC3705426.1"/>
    </source>
</evidence>
<dbReference type="SUPFAM" id="SSF56655">
    <property type="entry name" value="Carbohydrate phosphatase"/>
    <property type="match status" value="1"/>
</dbReference>
<proteinExistence type="inferred from homology"/>
<dbReference type="PRINTS" id="PR00377">
    <property type="entry name" value="IMPHPHTASES"/>
</dbReference>
<dbReference type="CDD" id="cd01638">
    <property type="entry name" value="CysQ"/>
    <property type="match status" value="1"/>
</dbReference>
<evidence type="ECO:0000256" key="4">
    <source>
        <dbReference type="ARBA" id="ARBA00022842"/>
    </source>
</evidence>
<dbReference type="GO" id="GO:0008441">
    <property type="term" value="F:3'(2'),5'-bisphosphate nucleotidase activity"/>
    <property type="evidence" value="ECO:0007669"/>
    <property type="project" value="UniProtKB-EC"/>
</dbReference>
<keyword evidence="6" id="KW-1185">Reference proteome</keyword>
<name>A0ABV7X1F8_9HYPH</name>
<dbReference type="PANTHER" id="PTHR20854:SF4">
    <property type="entry name" value="INOSITOL-1-MONOPHOSPHATASE-RELATED"/>
    <property type="match status" value="1"/>
</dbReference>
<dbReference type="PANTHER" id="PTHR20854">
    <property type="entry name" value="INOSITOL MONOPHOSPHATASE"/>
    <property type="match status" value="1"/>
</dbReference>
<evidence type="ECO:0000256" key="1">
    <source>
        <dbReference type="ARBA" id="ARBA00009759"/>
    </source>
</evidence>
<dbReference type="RefSeq" id="WP_380097251.1">
    <property type="nucleotide sequence ID" value="NZ_JBHRYD010000010.1"/>
</dbReference>
<dbReference type="EMBL" id="JBHRYD010000010">
    <property type="protein sequence ID" value="MFC3705426.1"/>
    <property type="molecule type" value="Genomic_DNA"/>
</dbReference>
<evidence type="ECO:0000313" key="6">
    <source>
        <dbReference type="Proteomes" id="UP001595613"/>
    </source>
</evidence>
<dbReference type="InterPro" id="IPR000760">
    <property type="entry name" value="Inositol_monophosphatase-like"/>
</dbReference>
<keyword evidence="4" id="KW-0460">Magnesium</keyword>
<gene>
    <name evidence="5" type="ORF">ACFOOL_11730</name>
</gene>
<comment type="caution">
    <text evidence="5">The sequence shown here is derived from an EMBL/GenBank/DDBJ whole genome shotgun (WGS) entry which is preliminary data.</text>
</comment>
<reference evidence="6" key="1">
    <citation type="journal article" date="2019" name="Int. J. Syst. Evol. Microbiol.">
        <title>The Global Catalogue of Microorganisms (GCM) 10K type strain sequencing project: providing services to taxonomists for standard genome sequencing and annotation.</title>
        <authorList>
            <consortium name="The Broad Institute Genomics Platform"/>
            <consortium name="The Broad Institute Genome Sequencing Center for Infectious Disease"/>
            <person name="Wu L."/>
            <person name="Ma J."/>
        </authorList>
    </citation>
    <scope>NUCLEOTIDE SEQUENCE [LARGE SCALE GENOMIC DNA]</scope>
    <source>
        <strain evidence="6">KCTC 42281</strain>
    </source>
</reference>
<dbReference type="Pfam" id="PF00459">
    <property type="entry name" value="Inositol_P"/>
    <property type="match status" value="1"/>
</dbReference>
<dbReference type="EC" id="3.1.3.7" evidence="5"/>
<protein>
    <submittedName>
        <fullName evidence="5">3'(2'),5'-bisphosphate nucleotidase CysQ</fullName>
        <ecNumber evidence="5">3.1.3.7</ecNumber>
    </submittedName>
</protein>
<organism evidence="5 6">
    <name type="scientific">Devosia honganensis</name>
    <dbReference type="NCBI Taxonomy" id="1610527"/>
    <lineage>
        <taxon>Bacteria</taxon>
        <taxon>Pseudomonadati</taxon>
        <taxon>Pseudomonadota</taxon>
        <taxon>Alphaproteobacteria</taxon>
        <taxon>Hyphomicrobiales</taxon>
        <taxon>Devosiaceae</taxon>
        <taxon>Devosia</taxon>
    </lineage>
</organism>
<comment type="similarity">
    <text evidence="1">Belongs to the inositol monophosphatase superfamily.</text>
</comment>
<sequence>MPASAPSYSDDLELLRATAVAAGIMALGFFRQDVKSWTKENLSPVSEADIMVDRFLADSLLGARPGYGWLSEETADDPGRLERERVFIVDPIDGTRAFLRGEEYWTISLAVVENGVPVAGVVYAPARDEMYDASRGGGARLNGRKLVRKRRAGAAPLIPAPGAVHQEMQASGLTYTRGPAYPSLAYRLVQVASGRLDAAVARRGSQDWDIAGAAVILAEAGLDFADVCTGFPRFNRPEVRHGALAALGDISLKPLVHAALRKVYGCPQGDGAPAAAETRLP</sequence>
<dbReference type="Gene3D" id="3.30.540.10">
    <property type="entry name" value="Fructose-1,6-Bisphosphatase, subunit A, domain 1"/>
    <property type="match status" value="1"/>
</dbReference>
<evidence type="ECO:0000256" key="2">
    <source>
        <dbReference type="ARBA" id="ARBA00022723"/>
    </source>
</evidence>
<evidence type="ECO:0000256" key="3">
    <source>
        <dbReference type="ARBA" id="ARBA00022801"/>
    </source>
</evidence>
<keyword evidence="2" id="KW-0479">Metal-binding</keyword>
<dbReference type="PROSITE" id="PS00629">
    <property type="entry name" value="IMP_1"/>
    <property type="match status" value="1"/>
</dbReference>
<dbReference type="Proteomes" id="UP001595613">
    <property type="component" value="Unassembled WGS sequence"/>
</dbReference>
<dbReference type="Gene3D" id="3.40.190.80">
    <property type="match status" value="1"/>
</dbReference>
<accession>A0ABV7X1F8</accession>